<dbReference type="EMBL" id="CP039352">
    <property type="protein sequence ID" value="QCE03599.1"/>
    <property type="molecule type" value="Genomic_DNA"/>
</dbReference>
<keyword evidence="3" id="KW-1185">Reference proteome</keyword>
<dbReference type="Proteomes" id="UP000501690">
    <property type="component" value="Linkage Group LG8"/>
</dbReference>
<evidence type="ECO:0000313" key="3">
    <source>
        <dbReference type="Proteomes" id="UP000501690"/>
    </source>
</evidence>
<protein>
    <submittedName>
        <fullName evidence="2">Uncharacterized protein</fullName>
    </submittedName>
</protein>
<organism evidence="2 3">
    <name type="scientific">Vigna unguiculata</name>
    <name type="common">Cowpea</name>
    <dbReference type="NCBI Taxonomy" id="3917"/>
    <lineage>
        <taxon>Eukaryota</taxon>
        <taxon>Viridiplantae</taxon>
        <taxon>Streptophyta</taxon>
        <taxon>Embryophyta</taxon>
        <taxon>Tracheophyta</taxon>
        <taxon>Spermatophyta</taxon>
        <taxon>Magnoliopsida</taxon>
        <taxon>eudicotyledons</taxon>
        <taxon>Gunneridae</taxon>
        <taxon>Pentapetalae</taxon>
        <taxon>rosids</taxon>
        <taxon>fabids</taxon>
        <taxon>Fabales</taxon>
        <taxon>Fabaceae</taxon>
        <taxon>Papilionoideae</taxon>
        <taxon>50 kb inversion clade</taxon>
        <taxon>NPAAA clade</taxon>
        <taxon>indigoferoid/millettioid clade</taxon>
        <taxon>Phaseoleae</taxon>
        <taxon>Vigna</taxon>
    </lineage>
</organism>
<reference evidence="2 3" key="1">
    <citation type="submission" date="2019-04" db="EMBL/GenBank/DDBJ databases">
        <title>An improved genome assembly and genetic linkage map for asparagus bean, Vigna unguiculata ssp. sesquipedialis.</title>
        <authorList>
            <person name="Xia Q."/>
            <person name="Zhang R."/>
            <person name="Dong Y."/>
        </authorList>
    </citation>
    <scope>NUCLEOTIDE SEQUENCE [LARGE SCALE GENOMIC DNA]</scope>
    <source>
        <tissue evidence="2">Leaf</tissue>
    </source>
</reference>
<evidence type="ECO:0000313" key="2">
    <source>
        <dbReference type="EMBL" id="QCE03599.1"/>
    </source>
</evidence>
<proteinExistence type="predicted"/>
<sequence length="107" mass="12261">MADLGESSRVLEETRSSSTAEFWDKSGIKIKIVDWRRSHRRTTIAAMNANHCRSDEREPPLQAIIDAAATNGEKTGRAHWSEWVRHRWLVMFALFMHEVKGRGDPGD</sequence>
<feature type="region of interest" description="Disordered" evidence="1">
    <location>
        <begin position="1"/>
        <end position="20"/>
    </location>
</feature>
<dbReference type="AlphaFoldDB" id="A0A4D6MU11"/>
<accession>A0A4D6MU11</accession>
<name>A0A4D6MU11_VIGUN</name>
<gene>
    <name evidence="2" type="ORF">DEO72_LG8g1624</name>
</gene>
<evidence type="ECO:0000256" key="1">
    <source>
        <dbReference type="SAM" id="MobiDB-lite"/>
    </source>
</evidence>